<reference evidence="1 2" key="1">
    <citation type="submission" date="2024-09" db="EMBL/GenBank/DDBJ databases">
        <authorList>
            <person name="Sun Q."/>
            <person name="Mori K."/>
        </authorList>
    </citation>
    <scope>NUCLEOTIDE SEQUENCE [LARGE SCALE GENOMIC DNA]</scope>
    <source>
        <strain evidence="1 2">JCM 1342</strain>
    </source>
</reference>
<sequence>MASIDDALVRSTQLDPAPTVGFTRLRRGIHVNAEEWAAQHVEGRQRLRAHAVAASARRAPVYSHITAAALWRVPVFGSRDTRAHVIDPGENPAKSRGDVVRHGIPLSDEDVVMLDGLLVTALDRTVYDVIRVLPAEGGLAAFDAALRRVAWDDESHTIDADASDGFRALVWRRIFANPGARGIRRARLLAELADGRAQLPGESVSRYRMWELGMPAAQLQREVLTDLGRTYLDFAWPRLRRFGEFDGAVKLVDPEFTRGRTPAQVVRDQAARRAAIENATGWIGMNWGMPQLDDCETLLDALITQGWPRGYRP</sequence>
<accession>A0ABV5SZU5</accession>
<proteinExistence type="predicted"/>
<protein>
    <submittedName>
        <fullName evidence="1">Uncharacterized protein</fullName>
    </submittedName>
</protein>
<dbReference type="EMBL" id="JBHMBE010000001">
    <property type="protein sequence ID" value="MFB9644941.1"/>
    <property type="molecule type" value="Genomic_DNA"/>
</dbReference>
<dbReference type="RefSeq" id="WP_344711751.1">
    <property type="nucleotide sequence ID" value="NZ_BAAAWH010000001.1"/>
</dbReference>
<dbReference type="Proteomes" id="UP001589611">
    <property type="component" value="Unassembled WGS sequence"/>
</dbReference>
<evidence type="ECO:0000313" key="2">
    <source>
        <dbReference type="Proteomes" id="UP001589611"/>
    </source>
</evidence>
<organism evidence="1 2">
    <name type="scientific">Microbacterium terregens</name>
    <dbReference type="NCBI Taxonomy" id="69363"/>
    <lineage>
        <taxon>Bacteria</taxon>
        <taxon>Bacillati</taxon>
        <taxon>Actinomycetota</taxon>
        <taxon>Actinomycetes</taxon>
        <taxon>Micrococcales</taxon>
        <taxon>Microbacteriaceae</taxon>
        <taxon>Microbacterium</taxon>
    </lineage>
</organism>
<name>A0ABV5SZU5_9MICO</name>
<comment type="caution">
    <text evidence="1">The sequence shown here is derived from an EMBL/GenBank/DDBJ whole genome shotgun (WGS) entry which is preliminary data.</text>
</comment>
<gene>
    <name evidence="1" type="ORF">ACFFPJ_03910</name>
</gene>
<keyword evidence="2" id="KW-1185">Reference proteome</keyword>
<evidence type="ECO:0000313" key="1">
    <source>
        <dbReference type="EMBL" id="MFB9644941.1"/>
    </source>
</evidence>